<dbReference type="NCBIfam" id="NF009508">
    <property type="entry name" value="PRK12866.1"/>
    <property type="match status" value="1"/>
</dbReference>
<dbReference type="EMBL" id="CP069484">
    <property type="protein sequence ID" value="QRO81432.1"/>
    <property type="molecule type" value="Genomic_DNA"/>
</dbReference>
<gene>
    <name evidence="3" type="ORF">I6K02_27130</name>
</gene>
<dbReference type="AlphaFoldDB" id="A0A892IFD3"/>
<evidence type="ECO:0000313" key="3">
    <source>
        <dbReference type="EMBL" id="QRO81432.1"/>
    </source>
</evidence>
<organism evidence="3 4">
    <name type="scientific">Burkholderia dolosa</name>
    <dbReference type="NCBI Taxonomy" id="152500"/>
    <lineage>
        <taxon>Bacteria</taxon>
        <taxon>Pseudomonadati</taxon>
        <taxon>Pseudomonadota</taxon>
        <taxon>Betaproteobacteria</taxon>
        <taxon>Burkholderiales</taxon>
        <taxon>Burkholderiaceae</taxon>
        <taxon>Burkholderia</taxon>
        <taxon>Burkholderia cepacia complex</taxon>
    </lineage>
</organism>
<accession>A0A892IFD3</accession>
<evidence type="ECO:0000313" key="4">
    <source>
        <dbReference type="Proteomes" id="UP000625568"/>
    </source>
</evidence>
<dbReference type="Pfam" id="PF03795">
    <property type="entry name" value="YCII"/>
    <property type="match status" value="1"/>
</dbReference>
<dbReference type="GeneID" id="93131154"/>
<dbReference type="SUPFAM" id="SSF54909">
    <property type="entry name" value="Dimeric alpha+beta barrel"/>
    <property type="match status" value="1"/>
</dbReference>
<dbReference type="PANTHER" id="PTHR33606">
    <property type="entry name" value="PROTEIN YCII"/>
    <property type="match status" value="1"/>
</dbReference>
<dbReference type="InterPro" id="IPR051807">
    <property type="entry name" value="Sec-metab_biosynth-assoc"/>
</dbReference>
<dbReference type="PANTHER" id="PTHR33606:SF3">
    <property type="entry name" value="PROTEIN YCII"/>
    <property type="match status" value="1"/>
</dbReference>
<sequence length="101" mass="11618">MRHFLLFFEFAPDFASRREKYRDSHLRMAWQAHERGELLLAGALTDPLDSGVLLFRAECVEQVEQYAAQDPYVVNGLVTRWHIREWATTVGDDATVPVGEP</sequence>
<feature type="domain" description="YCII-related" evidence="2">
    <location>
        <begin position="4"/>
        <end position="86"/>
    </location>
</feature>
<proteinExistence type="inferred from homology"/>
<reference evidence="3 4" key="1">
    <citation type="submission" date="2021-02" db="EMBL/GenBank/DDBJ databases">
        <title>FDA dAtabase for Regulatory Grade micrObial Sequences (FDA-ARGOS): Supporting development and validation of Infectious Disease Dx tests.</title>
        <authorList>
            <person name="Minogue T."/>
            <person name="Wolcott M."/>
            <person name="Wasieloski L."/>
            <person name="Aguilar W."/>
            <person name="Moore D."/>
            <person name="Jaissle J."/>
            <person name="Tallon L."/>
            <person name="Sadzewicz L."/>
            <person name="Zhao X."/>
            <person name="Boylan J."/>
            <person name="Ott S."/>
            <person name="Bowen H."/>
            <person name="Vavikolanu K."/>
            <person name="Mehta A."/>
            <person name="Aluvathingal J."/>
            <person name="Nadendla S."/>
            <person name="Yan Y."/>
            <person name="Sichtig H."/>
        </authorList>
    </citation>
    <scope>NUCLEOTIDE SEQUENCE [LARGE SCALE GENOMIC DNA]</scope>
    <source>
        <strain evidence="3 4">FDAARGOS_1272</strain>
    </source>
</reference>
<evidence type="ECO:0000256" key="1">
    <source>
        <dbReference type="ARBA" id="ARBA00007689"/>
    </source>
</evidence>
<comment type="similarity">
    <text evidence="1">Belongs to the YciI family.</text>
</comment>
<dbReference type="InterPro" id="IPR011008">
    <property type="entry name" value="Dimeric_a/b-barrel"/>
</dbReference>
<keyword evidence="4" id="KW-1185">Reference proteome</keyword>
<dbReference type="RefSeq" id="WP_035975636.1">
    <property type="nucleotide sequence ID" value="NZ_CABVPR010000090.1"/>
</dbReference>
<protein>
    <recommendedName>
        <fullName evidence="2">YCII-related domain-containing protein</fullName>
    </recommendedName>
</protein>
<dbReference type="Gene3D" id="3.30.70.1060">
    <property type="entry name" value="Dimeric alpha+beta barrel"/>
    <property type="match status" value="1"/>
</dbReference>
<name>A0A892IFD3_9BURK</name>
<evidence type="ECO:0000259" key="2">
    <source>
        <dbReference type="Pfam" id="PF03795"/>
    </source>
</evidence>
<dbReference type="InterPro" id="IPR005545">
    <property type="entry name" value="YCII"/>
</dbReference>
<dbReference type="Proteomes" id="UP000625568">
    <property type="component" value="Chromosome 3"/>
</dbReference>